<sequence length="1047" mass="118173">MKPDNPDNIIIRVATADDQQYAVLISDETESSAIKRGTGIARRPPEYICKKMLEGKAVIAVTTDGKWVGFSYIEIWANGEFVSNSGLIVHPDYRGMGVASGIKQQIFGLAREKYPDASIFSITTGLAIMKMNAALGFDTVTFNEITHDECFWKGCSSCVNFNILEGKQYKNYEKESNVQHFLDLIKKSRRGKFKIYIGMSAGVGKTYRMLQEAHALLRNGIDVKIGYIETHNRAETHALLDGLPVIPRRRLFYKGKELEELDVQAIITLRPEVVVIDELAHTNIEGSTNEKRWQDVVEILEAGINVVSAVNIQHIESLHKEVKSITGVDVTERIPDKVLQMADEVVNIDLTADELITRLKEGRIYHKEKIPSALQNFFQGEKILQLRELALKEVASQVERKIEIEIPRNVQARQEIIMVCISSNHEIARHIIRKTARLASYYNAKWLVLYIQTPKEDTDNIGLAAQRHLINNFKLATEMGAEVIRVKDGNIAKGLVFLFLVIVAFGMLGLFYINRLSTDARLILKDNHVTLEFCNNMLKSLDKLPGDSTAFATFEKNLVAEEHNITEPGEGEATGIVRRGFEVLKKNPADSASHQEIRNAIYQINDLNQQAIIKKNSIASHTADDAMFWLTIIVTILIVVTFTFIINFPSIISNPIRALSDGIAQIANKNYSKRIYLNQRDEFGDLANAFNEMAEKLDEYEHSSLAKIMFEKSRIETIINEMKDGIIGLDEKRNILFLNVVAETVLGLRQKDIAGQYAPDIALSNDLMRTLLQDNHKKELKIYADGKESYFNKENFQVKNEEAIIGEVIVLRNITLFHELDVAKTNFIATVSHELKTPISSIKMSTQLLEKEQVGDLNQEQRELLQSIQDDTERLLKITGELLNMAQVETGNIQLKLQETSPQQVLDFAIQAVQFQALQKNVRLNINIPPHLPSIQADAEKTSWVLINLLTNAIKFSFENNVIDLHVQQRDGQVAFTVKDYGYGIDEKYLPRVFERYFKVPGNNEKKGTGLGLAISKEFIEAQGGSIWVKSNIGQGSEFGFSLHTTH</sequence>
<evidence type="ECO:0000313" key="2">
    <source>
        <dbReference type="Proteomes" id="UP001207468"/>
    </source>
</evidence>
<reference evidence="1" key="1">
    <citation type="submission" date="2021-03" db="EMBL/GenBank/DDBJ databases">
        <title>Evolutionary priming and transition to the ectomycorrhizal habit in an iconic lineage of mushroom-forming fungi: is preadaptation a requirement?</title>
        <authorList>
            <consortium name="DOE Joint Genome Institute"/>
            <person name="Looney B.P."/>
            <person name="Miyauchi S."/>
            <person name="Morin E."/>
            <person name="Drula E."/>
            <person name="Courty P.E."/>
            <person name="Chicoki N."/>
            <person name="Fauchery L."/>
            <person name="Kohler A."/>
            <person name="Kuo A."/>
            <person name="LaButti K."/>
            <person name="Pangilinan J."/>
            <person name="Lipzen A."/>
            <person name="Riley R."/>
            <person name="Andreopoulos W."/>
            <person name="He G."/>
            <person name="Johnson J."/>
            <person name="Barry K.W."/>
            <person name="Grigoriev I.V."/>
            <person name="Nagy L."/>
            <person name="Hibbett D."/>
            <person name="Henrissat B."/>
            <person name="Matheny P.B."/>
            <person name="Labbe J."/>
            <person name="Martin A.F."/>
        </authorList>
    </citation>
    <scope>NUCLEOTIDE SEQUENCE</scope>
    <source>
        <strain evidence="1">BPL698</strain>
    </source>
</reference>
<organism evidence="1 2">
    <name type="scientific">Russula earlei</name>
    <dbReference type="NCBI Taxonomy" id="71964"/>
    <lineage>
        <taxon>Eukaryota</taxon>
        <taxon>Fungi</taxon>
        <taxon>Dikarya</taxon>
        <taxon>Basidiomycota</taxon>
        <taxon>Agaricomycotina</taxon>
        <taxon>Agaricomycetes</taxon>
        <taxon>Russulales</taxon>
        <taxon>Russulaceae</taxon>
        <taxon>Russula</taxon>
    </lineage>
</organism>
<accession>A0ACC0TV20</accession>
<keyword evidence="1" id="KW-0813">Transport</keyword>
<keyword evidence="1" id="KW-0418">Kinase</keyword>
<comment type="caution">
    <text evidence="1">The sequence shown here is derived from an EMBL/GenBank/DDBJ whole genome shotgun (WGS) entry which is preliminary data.</text>
</comment>
<proteinExistence type="predicted"/>
<keyword evidence="1" id="KW-0406">Ion transport</keyword>
<gene>
    <name evidence="1" type="ORF">F5148DRAFT_1291604</name>
</gene>
<evidence type="ECO:0000313" key="1">
    <source>
        <dbReference type="EMBL" id="KAI9449335.1"/>
    </source>
</evidence>
<dbReference type="EMBL" id="JAGFNK010000508">
    <property type="protein sequence ID" value="KAI9449335.1"/>
    <property type="molecule type" value="Genomic_DNA"/>
</dbReference>
<keyword evidence="1" id="KW-0808">Transferase</keyword>
<keyword evidence="1" id="KW-0407">Ion channel</keyword>
<name>A0ACC0TV20_9AGAM</name>
<keyword evidence="2" id="KW-1185">Reference proteome</keyword>
<dbReference type="Proteomes" id="UP001207468">
    <property type="component" value="Unassembled WGS sequence"/>
</dbReference>
<protein>
    <submittedName>
        <fullName evidence="1">Osmosensitive K+ channel His kinase sensor domain-containing protein</fullName>
    </submittedName>
</protein>